<dbReference type="InterPro" id="IPR006015">
    <property type="entry name" value="Universal_stress_UspA"/>
</dbReference>
<dbReference type="RefSeq" id="WP_137449208.1">
    <property type="nucleotide sequence ID" value="NZ_SZZH01000001.1"/>
</dbReference>
<dbReference type="PRINTS" id="PR01438">
    <property type="entry name" value="UNVRSLSTRESS"/>
</dbReference>
<accession>A0A4U6QMS8</accession>
<dbReference type="InterPro" id="IPR006016">
    <property type="entry name" value="UspA"/>
</dbReference>
<proteinExistence type="inferred from homology"/>
<keyword evidence="4" id="KW-1185">Reference proteome</keyword>
<dbReference type="CDD" id="cd00293">
    <property type="entry name" value="USP-like"/>
    <property type="match status" value="1"/>
</dbReference>
<feature type="domain" description="UspA" evidence="2">
    <location>
        <begin position="2"/>
        <end position="135"/>
    </location>
</feature>
<dbReference type="PANTHER" id="PTHR46268">
    <property type="entry name" value="STRESS RESPONSE PROTEIN NHAX"/>
    <property type="match status" value="1"/>
</dbReference>
<name>A0A4U6QMS8_9ACTN</name>
<evidence type="ECO:0000313" key="4">
    <source>
        <dbReference type="Proteomes" id="UP000306985"/>
    </source>
</evidence>
<organism evidence="3 4">
    <name type="scientific">Nakamurella flava</name>
    <dbReference type="NCBI Taxonomy" id="2576308"/>
    <lineage>
        <taxon>Bacteria</taxon>
        <taxon>Bacillati</taxon>
        <taxon>Actinomycetota</taxon>
        <taxon>Actinomycetes</taxon>
        <taxon>Nakamurellales</taxon>
        <taxon>Nakamurellaceae</taxon>
        <taxon>Nakamurella</taxon>
    </lineage>
</organism>
<dbReference type="Pfam" id="PF00582">
    <property type="entry name" value="Usp"/>
    <property type="match status" value="1"/>
</dbReference>
<dbReference type="Gene3D" id="3.40.50.620">
    <property type="entry name" value="HUPs"/>
    <property type="match status" value="1"/>
</dbReference>
<dbReference type="PANTHER" id="PTHR46268:SF6">
    <property type="entry name" value="UNIVERSAL STRESS PROTEIN UP12"/>
    <property type="match status" value="1"/>
</dbReference>
<dbReference type="AlphaFoldDB" id="A0A4U6QMS8"/>
<comment type="similarity">
    <text evidence="1">Belongs to the universal stress protein A family.</text>
</comment>
<evidence type="ECO:0000259" key="2">
    <source>
        <dbReference type="Pfam" id="PF00582"/>
    </source>
</evidence>
<evidence type="ECO:0000313" key="3">
    <source>
        <dbReference type="EMBL" id="TKV61903.1"/>
    </source>
</evidence>
<evidence type="ECO:0000256" key="1">
    <source>
        <dbReference type="ARBA" id="ARBA00008791"/>
    </source>
</evidence>
<reference evidence="3 4" key="1">
    <citation type="submission" date="2019-05" db="EMBL/GenBank/DDBJ databases">
        <title>Nakamurella sp. N5BH11, whole genome shotgun sequence.</title>
        <authorList>
            <person name="Tuo L."/>
        </authorList>
    </citation>
    <scope>NUCLEOTIDE SEQUENCE [LARGE SCALE GENOMIC DNA]</scope>
    <source>
        <strain evidence="3 4">N5BH11</strain>
    </source>
</reference>
<dbReference type="Proteomes" id="UP000306985">
    <property type="component" value="Unassembled WGS sequence"/>
</dbReference>
<dbReference type="EMBL" id="SZZH01000001">
    <property type="protein sequence ID" value="TKV61903.1"/>
    <property type="molecule type" value="Genomic_DNA"/>
</dbReference>
<dbReference type="OrthoDB" id="4273874at2"/>
<protein>
    <submittedName>
        <fullName evidence="3">Universal stress protein</fullName>
    </submittedName>
</protein>
<comment type="caution">
    <text evidence="3">The sequence shown here is derived from an EMBL/GenBank/DDBJ whole genome shotgun (WGS) entry which is preliminary data.</text>
</comment>
<dbReference type="SUPFAM" id="SSF52402">
    <property type="entry name" value="Adenine nucleotide alpha hydrolases-like"/>
    <property type="match status" value="1"/>
</dbReference>
<sequence>MTIVLGYDESPGADRALDQAITLAGQLSDRLVVVYGAAPPSMMGEEYGAHLAALSEIGHTALTAATEKARAAGVDTVVELTEDKPAEALLEAAEKYDARVIVVGTYGESPLRGAMLGSTPHKLLHWSHRPVLCVPPPERA</sequence>
<gene>
    <name evidence="3" type="ORF">FDO65_10290</name>
</gene>
<dbReference type="InterPro" id="IPR014729">
    <property type="entry name" value="Rossmann-like_a/b/a_fold"/>
</dbReference>